<dbReference type="Gene3D" id="3.40.50.1010">
    <property type="entry name" value="5'-nuclease"/>
    <property type="match status" value="1"/>
</dbReference>
<dbReference type="EMBL" id="ASPP01021773">
    <property type="protein sequence ID" value="ETO12057.1"/>
    <property type="molecule type" value="Genomic_DNA"/>
</dbReference>
<dbReference type="Proteomes" id="UP000023152">
    <property type="component" value="Unassembled WGS sequence"/>
</dbReference>
<evidence type="ECO:0000313" key="1">
    <source>
        <dbReference type="EMBL" id="ETO12057.1"/>
    </source>
</evidence>
<reference evidence="1 2" key="1">
    <citation type="journal article" date="2013" name="Curr. Biol.">
        <title>The Genome of the Foraminiferan Reticulomyxa filosa.</title>
        <authorList>
            <person name="Glockner G."/>
            <person name="Hulsmann N."/>
            <person name="Schleicher M."/>
            <person name="Noegel A.A."/>
            <person name="Eichinger L."/>
            <person name="Gallinger C."/>
            <person name="Pawlowski J."/>
            <person name="Sierra R."/>
            <person name="Euteneuer U."/>
            <person name="Pillet L."/>
            <person name="Moustafa A."/>
            <person name="Platzer M."/>
            <person name="Groth M."/>
            <person name="Szafranski K."/>
            <person name="Schliwa M."/>
        </authorList>
    </citation>
    <scope>NUCLEOTIDE SEQUENCE [LARGE SCALE GENOMIC DNA]</scope>
</reference>
<organism evidence="1 2">
    <name type="scientific">Reticulomyxa filosa</name>
    <dbReference type="NCBI Taxonomy" id="46433"/>
    <lineage>
        <taxon>Eukaryota</taxon>
        <taxon>Sar</taxon>
        <taxon>Rhizaria</taxon>
        <taxon>Retaria</taxon>
        <taxon>Foraminifera</taxon>
        <taxon>Monothalamids</taxon>
        <taxon>Reticulomyxidae</taxon>
        <taxon>Reticulomyxa</taxon>
    </lineage>
</organism>
<protein>
    <submittedName>
        <fullName evidence="1">Uncharacterized protein</fullName>
    </submittedName>
</protein>
<dbReference type="AlphaFoldDB" id="X6MF66"/>
<comment type="caution">
    <text evidence="1">The sequence shown here is derived from an EMBL/GenBank/DDBJ whole genome shotgun (WGS) entry which is preliminary data.</text>
</comment>
<name>X6MF66_RETFI</name>
<keyword evidence="2" id="KW-1185">Reference proteome</keyword>
<evidence type="ECO:0000313" key="2">
    <source>
        <dbReference type="Proteomes" id="UP000023152"/>
    </source>
</evidence>
<dbReference type="PROSITE" id="PS51257">
    <property type="entry name" value="PROKAR_LIPOPROTEIN"/>
    <property type="match status" value="1"/>
</dbReference>
<proteinExistence type="predicted"/>
<dbReference type="OrthoDB" id="372421at2759"/>
<gene>
    <name evidence="1" type="ORF">RFI_25319</name>
</gene>
<accession>X6MF66</accession>
<sequence length="225" mass="27237">MEELKKIKRDFMIEMLQSNCIVIGCVRFKLKFFKTKTNFKQTFKLAFLLIFHIKDQDFFLTKKFKRVLFQKNYKNFLTMHSLVQCVEKRYRHVRQSNRLRTVVKDRYLRNDIGCGSMYCLDCTYEESNRATLSDDKTITNIHTIPDTNVLLYQLDVLFHDEFLQKRDKLKGIQYTMNMIILESVMEQKERWKHNNVFKDLYASCYDDLLFLQLKLSNYLCDKYLA</sequence>